<evidence type="ECO:0008006" key="3">
    <source>
        <dbReference type="Google" id="ProtNLM"/>
    </source>
</evidence>
<sequence length="187" mass="21589">MAKLTPENVFQYDHLPDPKHCIRLLKLSRGVPSRPEVSQNIVCELVNVPFSEQRAYKALSYTWGDSNHRYTIQLNSKEFQFIENLYSFLCAKSSSLINCLNLTPLPEFAVTFTELAQCNKIALPFQSPQNLHLVGLHLPTRIQANFFMLILPYIIAEISIFGDRAKNRDEQQKFQFSPFICGIFVFR</sequence>
<proteinExistence type="predicted"/>
<dbReference type="PANTHER" id="PTHR24148">
    <property type="entry name" value="ANKYRIN REPEAT DOMAIN-CONTAINING PROTEIN 39 HOMOLOG-RELATED"/>
    <property type="match status" value="1"/>
</dbReference>
<dbReference type="PANTHER" id="PTHR24148:SF64">
    <property type="entry name" value="HETEROKARYON INCOMPATIBILITY DOMAIN-CONTAINING PROTEIN"/>
    <property type="match status" value="1"/>
</dbReference>
<dbReference type="InterPro" id="IPR052895">
    <property type="entry name" value="HetReg/Transcr_Mod"/>
</dbReference>
<protein>
    <recommendedName>
        <fullName evidence="3">Heterokaryon incompatibility domain-containing protein</fullName>
    </recommendedName>
</protein>
<name>A0A8H4RWG5_9HELO</name>
<comment type="caution">
    <text evidence="1">The sequence shown here is derived from an EMBL/GenBank/DDBJ whole genome shotgun (WGS) entry which is preliminary data.</text>
</comment>
<dbReference type="Proteomes" id="UP000566819">
    <property type="component" value="Unassembled WGS sequence"/>
</dbReference>
<dbReference type="AlphaFoldDB" id="A0A8H4RWG5"/>
<evidence type="ECO:0000313" key="1">
    <source>
        <dbReference type="EMBL" id="KAF4636264.1"/>
    </source>
</evidence>
<gene>
    <name evidence="1" type="ORF">G7Y89_g1822</name>
</gene>
<keyword evidence="2" id="KW-1185">Reference proteome</keyword>
<dbReference type="EMBL" id="JAAMPI010000074">
    <property type="protein sequence ID" value="KAF4636264.1"/>
    <property type="molecule type" value="Genomic_DNA"/>
</dbReference>
<evidence type="ECO:0000313" key="2">
    <source>
        <dbReference type="Proteomes" id="UP000566819"/>
    </source>
</evidence>
<accession>A0A8H4RWG5</accession>
<reference evidence="1 2" key="1">
    <citation type="submission" date="2020-03" db="EMBL/GenBank/DDBJ databases">
        <title>Draft Genome Sequence of Cudoniella acicularis.</title>
        <authorList>
            <person name="Buettner E."/>
            <person name="Kellner H."/>
        </authorList>
    </citation>
    <scope>NUCLEOTIDE SEQUENCE [LARGE SCALE GENOMIC DNA]</scope>
    <source>
        <strain evidence="1 2">DSM 108380</strain>
    </source>
</reference>
<organism evidence="1 2">
    <name type="scientific">Cudoniella acicularis</name>
    <dbReference type="NCBI Taxonomy" id="354080"/>
    <lineage>
        <taxon>Eukaryota</taxon>
        <taxon>Fungi</taxon>
        <taxon>Dikarya</taxon>
        <taxon>Ascomycota</taxon>
        <taxon>Pezizomycotina</taxon>
        <taxon>Leotiomycetes</taxon>
        <taxon>Helotiales</taxon>
        <taxon>Tricladiaceae</taxon>
        <taxon>Cudoniella</taxon>
    </lineage>
</organism>